<dbReference type="SUPFAM" id="SSF55729">
    <property type="entry name" value="Acyl-CoA N-acyltransferases (Nat)"/>
    <property type="match status" value="1"/>
</dbReference>
<sequence length="105" mass="11508">MSNTTDAHTTTDSIQVTRSDESGRYELHVDGALAGVAEFVDQDEQTVFTHTEVYDDYQGRGLGSTLVGEAVRDAVARDRVIVPQCPYTARWLSTHEVPGARIAQP</sequence>
<dbReference type="Gene3D" id="3.40.630.30">
    <property type="match status" value="1"/>
</dbReference>
<feature type="region of interest" description="Disordered" evidence="1">
    <location>
        <begin position="1"/>
        <end position="22"/>
    </location>
</feature>
<dbReference type="InterPro" id="IPR031165">
    <property type="entry name" value="GNAT_YJDJ"/>
</dbReference>
<evidence type="ECO:0000313" key="3">
    <source>
        <dbReference type="EMBL" id="MDN4472432.1"/>
    </source>
</evidence>
<reference evidence="3" key="1">
    <citation type="submission" date="2023-06" db="EMBL/GenBank/DDBJ databases">
        <title>SYSU T00b26.</title>
        <authorList>
            <person name="Gao L."/>
            <person name="Fang B.-Z."/>
            <person name="Li W.-J."/>
        </authorList>
    </citation>
    <scope>NUCLEOTIDE SEQUENCE</scope>
    <source>
        <strain evidence="3">SYSU T00b26</strain>
    </source>
</reference>
<organism evidence="3 4">
    <name type="scientific">Demequina zhanjiangensis</name>
    <dbReference type="NCBI Taxonomy" id="3051659"/>
    <lineage>
        <taxon>Bacteria</taxon>
        <taxon>Bacillati</taxon>
        <taxon>Actinomycetota</taxon>
        <taxon>Actinomycetes</taxon>
        <taxon>Micrococcales</taxon>
        <taxon>Demequinaceae</taxon>
        <taxon>Demequina</taxon>
    </lineage>
</organism>
<feature type="compositionally biased region" description="Polar residues" evidence="1">
    <location>
        <begin position="1"/>
        <end position="17"/>
    </location>
</feature>
<accession>A0ABT8G090</accession>
<evidence type="ECO:0000259" key="2">
    <source>
        <dbReference type="PROSITE" id="PS51729"/>
    </source>
</evidence>
<dbReference type="InterPro" id="IPR016181">
    <property type="entry name" value="Acyl_CoA_acyltransferase"/>
</dbReference>
<dbReference type="RefSeq" id="WP_301127001.1">
    <property type="nucleotide sequence ID" value="NZ_JAUHPV010000003.1"/>
</dbReference>
<evidence type="ECO:0000256" key="1">
    <source>
        <dbReference type="SAM" id="MobiDB-lite"/>
    </source>
</evidence>
<keyword evidence="3" id="KW-0808">Transferase</keyword>
<evidence type="ECO:0000313" key="4">
    <source>
        <dbReference type="Proteomes" id="UP001172738"/>
    </source>
</evidence>
<feature type="domain" description="N-acetyltransferase" evidence="2">
    <location>
        <begin position="17"/>
        <end position="105"/>
    </location>
</feature>
<dbReference type="Proteomes" id="UP001172738">
    <property type="component" value="Unassembled WGS sequence"/>
</dbReference>
<dbReference type="PROSITE" id="PS51729">
    <property type="entry name" value="GNAT_YJDJ"/>
    <property type="match status" value="1"/>
</dbReference>
<dbReference type="GO" id="GO:0016746">
    <property type="term" value="F:acyltransferase activity"/>
    <property type="evidence" value="ECO:0007669"/>
    <property type="project" value="UniProtKB-KW"/>
</dbReference>
<dbReference type="Pfam" id="PF14542">
    <property type="entry name" value="Acetyltransf_CG"/>
    <property type="match status" value="1"/>
</dbReference>
<dbReference type="EC" id="2.3.1.-" evidence="3"/>
<proteinExistence type="predicted"/>
<keyword evidence="4" id="KW-1185">Reference proteome</keyword>
<dbReference type="PANTHER" id="PTHR31435">
    <property type="entry name" value="PROTEIN NATD1"/>
    <property type="match status" value="1"/>
</dbReference>
<dbReference type="EMBL" id="JAUHPV010000003">
    <property type="protein sequence ID" value="MDN4472432.1"/>
    <property type="molecule type" value="Genomic_DNA"/>
</dbReference>
<name>A0ABT8G090_9MICO</name>
<dbReference type="CDD" id="cd04301">
    <property type="entry name" value="NAT_SF"/>
    <property type="match status" value="1"/>
</dbReference>
<keyword evidence="3" id="KW-0012">Acyltransferase</keyword>
<gene>
    <name evidence="3" type="ORF">QQX04_05435</name>
</gene>
<comment type="caution">
    <text evidence="3">The sequence shown here is derived from an EMBL/GenBank/DDBJ whole genome shotgun (WGS) entry which is preliminary data.</text>
</comment>
<dbReference type="InterPro" id="IPR045057">
    <property type="entry name" value="Gcn5-rel_NAT"/>
</dbReference>
<protein>
    <submittedName>
        <fullName evidence="3">GNAT family N-acetyltransferase</fullName>
        <ecNumber evidence="3">2.3.1.-</ecNumber>
    </submittedName>
</protein>
<dbReference type="PANTHER" id="PTHR31435:SF10">
    <property type="entry name" value="BSR4717 PROTEIN"/>
    <property type="match status" value="1"/>
</dbReference>